<dbReference type="SUPFAM" id="SSF52540">
    <property type="entry name" value="P-loop containing nucleoside triphosphate hydrolases"/>
    <property type="match status" value="1"/>
</dbReference>
<dbReference type="InterPro" id="IPR027417">
    <property type="entry name" value="P-loop_NTPase"/>
</dbReference>
<dbReference type="HAMAP" id="MF_01485">
    <property type="entry name" value="RecB"/>
    <property type="match status" value="1"/>
</dbReference>
<evidence type="ECO:0000256" key="2">
    <source>
        <dbReference type="ARBA" id="ARBA00022723"/>
    </source>
</evidence>
<comment type="domain">
    <text evidence="15">The N-terminal DNA-binding domain is a ssDNA-dependent ATPase and has ATP-dependent 3'-5' helicase function. This domain interacts with RecC.</text>
</comment>
<feature type="binding site" evidence="15">
    <location>
        <position position="1050"/>
    </location>
    <ligand>
        <name>Mg(2+)</name>
        <dbReference type="ChEBI" id="CHEBI:18420"/>
    </ligand>
</feature>
<evidence type="ECO:0000256" key="12">
    <source>
        <dbReference type="ARBA" id="ARBA00023235"/>
    </source>
</evidence>
<dbReference type="GO" id="GO:0016887">
    <property type="term" value="F:ATP hydrolysis activity"/>
    <property type="evidence" value="ECO:0007669"/>
    <property type="project" value="RHEA"/>
</dbReference>
<feature type="binding site" evidence="16">
    <location>
        <begin position="19"/>
        <end position="26"/>
    </location>
    <ligand>
        <name>ATP</name>
        <dbReference type="ChEBI" id="CHEBI:30616"/>
    </ligand>
</feature>
<evidence type="ECO:0000256" key="4">
    <source>
        <dbReference type="ARBA" id="ARBA00022763"/>
    </source>
</evidence>
<keyword evidence="4 15" id="KW-0227">DNA damage</keyword>
<keyword evidence="3 15" id="KW-0547">Nucleotide-binding</keyword>
<dbReference type="PANTHER" id="PTHR11070">
    <property type="entry name" value="UVRD / RECB / PCRA DNA HELICASE FAMILY MEMBER"/>
    <property type="match status" value="1"/>
</dbReference>
<evidence type="ECO:0000256" key="17">
    <source>
        <dbReference type="SAM" id="MobiDB-lite"/>
    </source>
</evidence>
<keyword evidence="8 15" id="KW-0067">ATP-binding</keyword>
<keyword evidence="9 15" id="KW-0460">Magnesium</keyword>
<comment type="subunit">
    <text evidence="15">Heterotrimer of RecB, RecC and RecD. All subunits contribute to DNA-binding. Interacts with RecA.</text>
</comment>
<keyword evidence="11 15" id="KW-0234">DNA repair</keyword>
<evidence type="ECO:0000256" key="10">
    <source>
        <dbReference type="ARBA" id="ARBA00023125"/>
    </source>
</evidence>
<comment type="domain">
    <text evidence="15">The C-terminal domain has nuclease activity and interacts with RecD. It interacts with RecA, facilitating its loading onto ssDNA.</text>
</comment>
<dbReference type="GO" id="GO:0005524">
    <property type="term" value="F:ATP binding"/>
    <property type="evidence" value="ECO:0007669"/>
    <property type="project" value="UniProtKB-UniRule"/>
</dbReference>
<feature type="binding site" evidence="15">
    <location>
        <position position="1037"/>
    </location>
    <ligand>
        <name>Mg(2+)</name>
        <dbReference type="ChEBI" id="CHEBI:18420"/>
    </ligand>
</feature>
<dbReference type="Pfam" id="PF00580">
    <property type="entry name" value="UvrD-helicase"/>
    <property type="match status" value="1"/>
</dbReference>
<dbReference type="GO" id="GO:0009338">
    <property type="term" value="C:exodeoxyribonuclease V complex"/>
    <property type="evidence" value="ECO:0007669"/>
    <property type="project" value="TreeGrafter"/>
</dbReference>
<dbReference type="GO" id="GO:0000724">
    <property type="term" value="P:double-strand break repair via homologous recombination"/>
    <property type="evidence" value="ECO:0007669"/>
    <property type="project" value="UniProtKB-UniRule"/>
</dbReference>
<keyword evidence="5 15" id="KW-0378">Hydrolase</keyword>
<reference evidence="20 21" key="1">
    <citation type="submission" date="2017-08" db="EMBL/GenBank/DDBJ databases">
        <title>Halovibrio sewagensis sp. nov., isolated from wastewater of high salinity.</title>
        <authorList>
            <person name="Dong X."/>
            <person name="Zhang G."/>
        </authorList>
    </citation>
    <scope>NUCLEOTIDE SEQUENCE [LARGE SCALE GENOMIC DNA]</scope>
    <source>
        <strain evidence="20 21">YL5-2</strain>
    </source>
</reference>
<dbReference type="EC" id="5.6.2.4" evidence="15"/>
<dbReference type="GO" id="GO:0005829">
    <property type="term" value="C:cytosol"/>
    <property type="evidence" value="ECO:0007669"/>
    <property type="project" value="TreeGrafter"/>
</dbReference>
<evidence type="ECO:0000256" key="13">
    <source>
        <dbReference type="ARBA" id="ARBA00034617"/>
    </source>
</evidence>
<dbReference type="Gene3D" id="1.10.3170.10">
    <property type="entry name" value="Recbcd, chain B, domain 2"/>
    <property type="match status" value="1"/>
</dbReference>
<dbReference type="Proteomes" id="UP000218896">
    <property type="component" value="Unassembled WGS sequence"/>
</dbReference>
<comment type="catalytic activity">
    <reaction evidence="14 15">
        <text>ATP + H2O = ADP + phosphate + H(+)</text>
        <dbReference type="Rhea" id="RHEA:13065"/>
        <dbReference type="ChEBI" id="CHEBI:15377"/>
        <dbReference type="ChEBI" id="CHEBI:15378"/>
        <dbReference type="ChEBI" id="CHEBI:30616"/>
        <dbReference type="ChEBI" id="CHEBI:43474"/>
        <dbReference type="ChEBI" id="CHEBI:456216"/>
        <dbReference type="EC" id="5.6.2.4"/>
    </reaction>
</comment>
<evidence type="ECO:0000256" key="7">
    <source>
        <dbReference type="ARBA" id="ARBA00022839"/>
    </source>
</evidence>
<evidence type="ECO:0000256" key="1">
    <source>
        <dbReference type="ARBA" id="ARBA00022722"/>
    </source>
</evidence>
<protein>
    <recommendedName>
        <fullName evidence="15">RecBCD enzyme subunit RecB</fullName>
        <ecNumber evidence="15">3.1.11.5</ecNumber>
        <ecNumber evidence="15">5.6.2.4</ecNumber>
    </recommendedName>
    <alternativeName>
        <fullName evidence="15">DNA 3'-5' helicase subunit RecB</fullName>
    </alternativeName>
    <alternativeName>
        <fullName evidence="15">Exonuclease V subunit RecB</fullName>
        <shortName evidence="15">ExoV subunit RecB</shortName>
    </alternativeName>
    <alternativeName>
        <fullName evidence="15">Helicase/nuclease RecBCD subunit RecB</fullName>
    </alternativeName>
</protein>
<keyword evidence="1 15" id="KW-0540">Nuclease</keyword>
<feature type="domain" description="UvrD-like helicase ATP-binding" evidence="18">
    <location>
        <begin position="1"/>
        <end position="421"/>
    </location>
</feature>
<dbReference type="InterPro" id="IPR011335">
    <property type="entry name" value="Restrct_endonuc-II-like"/>
</dbReference>
<comment type="function">
    <text evidence="15">A helicase/nuclease that prepares dsDNA breaks (DSB) for recombinational DNA repair. Binds to DSBs and unwinds DNA via a highly rapid and processive ATP-dependent bidirectional helicase activity. Unwinds dsDNA until it encounters a Chi (crossover hotspot instigator) sequence from the 3' direction. Cuts ssDNA a few nucleotides 3' to the Chi site. The properties and activities of the enzyme are changed at Chi. The Chi-altered holoenzyme produces a long 3'-ssDNA overhang and facilitates RecA-binding to the ssDNA for homologous DNA recombination and repair. Holoenzyme degrades any linearized DNA that is unable to undergo homologous recombination. In the holoenzyme this subunit contributes ATPase, 3'-5' helicase, exonuclease activity and loads RecA onto ssDNA.</text>
</comment>
<dbReference type="Gene3D" id="1.10.486.10">
    <property type="entry name" value="PCRA, domain 4"/>
    <property type="match status" value="1"/>
</dbReference>
<feature type="region of interest" description="Disordered" evidence="17">
    <location>
        <begin position="882"/>
        <end position="909"/>
    </location>
</feature>
<dbReference type="InterPro" id="IPR038726">
    <property type="entry name" value="PDDEXK_AddAB-type"/>
</dbReference>
<evidence type="ECO:0000256" key="3">
    <source>
        <dbReference type="ARBA" id="ARBA00022741"/>
    </source>
</evidence>
<dbReference type="InterPro" id="IPR014017">
    <property type="entry name" value="DNA_helicase_UvrD-like_C"/>
</dbReference>
<dbReference type="EC" id="3.1.11.5" evidence="15"/>
<comment type="miscellaneous">
    <text evidence="15">In the RecBCD complex, RecB has a slow 3'-5' helicase, an exonuclease activity and loads RecA onto ssDNA, RecD has a fast 5'-3' helicase activity, while RecC stimulates the ATPase and processivity of the RecB helicase and contributes to recognition of the Chi site.</text>
</comment>
<evidence type="ECO:0000256" key="9">
    <source>
        <dbReference type="ARBA" id="ARBA00022842"/>
    </source>
</evidence>
<accession>A0A2A2F8H9</accession>
<evidence type="ECO:0000256" key="8">
    <source>
        <dbReference type="ARBA" id="ARBA00022840"/>
    </source>
</evidence>
<comment type="similarity">
    <text evidence="15">Belongs to the helicase family. UvrD subfamily.</text>
</comment>
<name>A0A2A2F8H9_9GAMM</name>
<dbReference type="GO" id="GO:0003677">
    <property type="term" value="F:DNA binding"/>
    <property type="evidence" value="ECO:0007669"/>
    <property type="project" value="UniProtKB-UniRule"/>
</dbReference>
<dbReference type="OrthoDB" id="9810135at2"/>
<feature type="active site" description="For nuclease activity" evidence="15">
    <location>
        <position position="1050"/>
    </location>
</feature>
<organism evidence="20 21">
    <name type="scientific">Halovibrio salipaludis</name>
    <dbReference type="NCBI Taxonomy" id="2032626"/>
    <lineage>
        <taxon>Bacteria</taxon>
        <taxon>Pseudomonadati</taxon>
        <taxon>Pseudomonadota</taxon>
        <taxon>Gammaproteobacteria</taxon>
        <taxon>Oceanospirillales</taxon>
        <taxon>Halomonadaceae</taxon>
        <taxon>Halovibrio</taxon>
    </lineage>
</organism>
<evidence type="ECO:0000259" key="18">
    <source>
        <dbReference type="PROSITE" id="PS51198"/>
    </source>
</evidence>
<keyword evidence="2 15" id="KW-0479">Metal-binding</keyword>
<dbReference type="GO" id="GO:0008854">
    <property type="term" value="F:exodeoxyribonuclease V activity"/>
    <property type="evidence" value="ECO:0007669"/>
    <property type="project" value="UniProtKB-EC"/>
</dbReference>
<dbReference type="Gene3D" id="3.40.50.300">
    <property type="entry name" value="P-loop containing nucleotide triphosphate hydrolases"/>
    <property type="match status" value="2"/>
</dbReference>
<feature type="domain" description="UvrD-like helicase C-terminal" evidence="19">
    <location>
        <begin position="468"/>
        <end position="721"/>
    </location>
</feature>
<comment type="catalytic activity">
    <reaction evidence="15">
        <text>Exonucleolytic cleavage (in the presence of ATP) in either 5'- to 3'- or 3'- to 5'-direction to yield 5'-phosphooligonucleotides.</text>
        <dbReference type="EC" id="3.1.11.5"/>
    </reaction>
</comment>
<feature type="region of interest" description="Nuclease activity, interacts with RecD and RecA" evidence="15">
    <location>
        <begin position="869"/>
        <end position="1148"/>
    </location>
</feature>
<dbReference type="InterPro" id="IPR000212">
    <property type="entry name" value="DNA_helicase_UvrD/REP"/>
</dbReference>
<dbReference type="GO" id="GO:0000287">
    <property type="term" value="F:magnesium ion binding"/>
    <property type="evidence" value="ECO:0007669"/>
    <property type="project" value="UniProtKB-UniRule"/>
</dbReference>
<evidence type="ECO:0000259" key="19">
    <source>
        <dbReference type="PROSITE" id="PS51217"/>
    </source>
</evidence>
<evidence type="ECO:0000256" key="11">
    <source>
        <dbReference type="ARBA" id="ARBA00023204"/>
    </source>
</evidence>
<feature type="binding site" evidence="15">
    <location>
        <position position="924"/>
    </location>
    <ligand>
        <name>Mg(2+)</name>
        <dbReference type="ChEBI" id="CHEBI:18420"/>
    </ligand>
</feature>
<keyword evidence="6 15" id="KW-0347">Helicase</keyword>
<evidence type="ECO:0000256" key="5">
    <source>
        <dbReference type="ARBA" id="ARBA00022801"/>
    </source>
</evidence>
<feature type="region of interest" description="DNA-binding and helicase activity, interacts with RecC" evidence="15">
    <location>
        <begin position="1"/>
        <end position="837"/>
    </location>
</feature>
<dbReference type="InterPro" id="IPR014016">
    <property type="entry name" value="UvrD-like_ATP-bd"/>
</dbReference>
<dbReference type="AlphaFoldDB" id="A0A2A2F8H9"/>
<sequence>MKELDVTHLPLEGIHLIEASAGTGKTYNITRLYLRLLLERELEVQQLLVMTFTRAATAELKGRLAGEIQRAHGQWEELEEPFYVSLRARFPDTDRVKARLRNAALHMDEAAIYTIHSFCRRALTQEAFTSGISFEAAMEVDSSALVREALEDWYRQEAQGPDFQQLYAYQPTPDAFAKVWESTIKGTETLPEPGVPDLATAWQEFRRQWPEEREAFATLNVAARKTPDTKAHWQAVQEELERLSDCHWDGSIPDVFQGRFLKEAFSSGKKQQSMPALYELASGIAGLQRAREAWWAWKGVIFARAHLAASKDRLDQLDFSDLIRRLSEQLASEERGPALARSLGEQFPVALVDEFQDTDPDQYAILQGIYGEAREQGRMLCMIGDPKQAIYGFRGGDVFAYLTARNDADHQWFMGANYRSAPEVIRGYNRLFHGEAVPGDPREAIPHDRIFGYGIQYPPVSAGRPDREPVRGPAGRAAFQWGLLPVADDMEGLSSKGTGYTKEGRQPLAQWTAREILRLLSDAEVDGEAVAPGDIAVLVRDRTEAALMQEALTARGLDSVYLSARDNVLESPESLDLLRALRGILNLEDDRQLMAALATMLFGYSTRELFDLRNSERDWARLLDDVTALRERWHRKGFMSMALQLLQWRARPEPQRHERSLTNLMHLMELLQEASQQHRQPEALLHWFEQARTDSTVQNTELRLESDGHLVRVVTMHGAKGLEYPIVFLPFVSYGKQGGRGRDMLVRYHDPRDHTTHLALNPSDEQLDLAAEEEAAESIRLLYVAATRGERRVYMLAAAFDQLASSPLARCLGVSSFEALEGAVRQQYDEGACGVLTITSTDEPVSSAPAPASPDGLAAAEFHGRIERDWWLSSFSALTRNARHGGTSARDRDQDELEETQPHGEADNIRFSLQKGAEAGNLLHDVLEWLDFSNPDLDGVLDQAERRYPGLMAPAETTREPIKAWLRDLLAVKLPSGATLGALPPEKTLRESEFYFPMNADQHPPLGRILARHRGGYAAVTLPPPASLNGMLQGFIDLVYEWQGRYYIVDYKSNHLGNGFGHYNPEALTANMRESFYDLQYLLYMLALHRFLRIRIPDYDPGQHLGGVHYLYLRGMAPGRDTGVHAQEPDLGALFALDALFEGREVAV</sequence>
<dbReference type="PROSITE" id="PS51198">
    <property type="entry name" value="UVRD_HELICASE_ATP_BIND"/>
    <property type="match status" value="1"/>
</dbReference>
<keyword evidence="12 15" id="KW-0413">Isomerase</keyword>
<dbReference type="PROSITE" id="PS51217">
    <property type="entry name" value="UVRD_HELICASE_CTER"/>
    <property type="match status" value="1"/>
</dbReference>
<dbReference type="EMBL" id="NSKD01000002">
    <property type="protein sequence ID" value="PAU81110.1"/>
    <property type="molecule type" value="Genomic_DNA"/>
</dbReference>
<evidence type="ECO:0000313" key="21">
    <source>
        <dbReference type="Proteomes" id="UP000218896"/>
    </source>
</evidence>
<proteinExistence type="inferred from homology"/>
<gene>
    <name evidence="15" type="primary">recB</name>
    <name evidence="20" type="ORF">CK501_05985</name>
</gene>
<dbReference type="Pfam" id="PF12705">
    <property type="entry name" value="PDDEXK_1"/>
    <property type="match status" value="1"/>
</dbReference>
<dbReference type="InterPro" id="IPR004586">
    <property type="entry name" value="RecB"/>
</dbReference>
<comment type="caution">
    <text evidence="20">The sequence shown here is derived from an EMBL/GenBank/DDBJ whole genome shotgun (WGS) entry which is preliminary data.</text>
</comment>
<dbReference type="SUPFAM" id="SSF52980">
    <property type="entry name" value="Restriction endonuclease-like"/>
    <property type="match status" value="1"/>
</dbReference>
<keyword evidence="21" id="KW-1185">Reference proteome</keyword>
<comment type="cofactor">
    <cofactor evidence="15">
        <name>Mg(2+)</name>
        <dbReference type="ChEBI" id="CHEBI:18420"/>
    </cofactor>
    <text evidence="15">Binds 1 Mg(2+) ion per subunit.</text>
</comment>
<comment type="catalytic activity">
    <reaction evidence="13 15">
        <text>Couples ATP hydrolysis with the unwinding of duplex DNA by translocating in the 3'-5' direction.</text>
        <dbReference type="EC" id="5.6.2.4"/>
    </reaction>
</comment>
<dbReference type="Pfam" id="PF13361">
    <property type="entry name" value="UvrD_C"/>
    <property type="match status" value="1"/>
</dbReference>
<evidence type="ECO:0000256" key="6">
    <source>
        <dbReference type="ARBA" id="ARBA00022806"/>
    </source>
</evidence>
<evidence type="ECO:0000256" key="14">
    <source>
        <dbReference type="ARBA" id="ARBA00048988"/>
    </source>
</evidence>
<evidence type="ECO:0000256" key="15">
    <source>
        <dbReference type="HAMAP-Rule" id="MF_01485"/>
    </source>
</evidence>
<keyword evidence="7 15" id="KW-0269">Exonuclease</keyword>
<dbReference type="RefSeq" id="WP_095616836.1">
    <property type="nucleotide sequence ID" value="NZ_NSKD01000002.1"/>
</dbReference>
<dbReference type="CDD" id="cd22352">
    <property type="entry name" value="RecB_C-like"/>
    <property type="match status" value="1"/>
</dbReference>
<dbReference type="PANTHER" id="PTHR11070:SF23">
    <property type="entry name" value="RECBCD ENZYME SUBUNIT RECB"/>
    <property type="match status" value="1"/>
</dbReference>
<keyword evidence="10 15" id="KW-0238">DNA-binding</keyword>
<dbReference type="Gene3D" id="3.90.320.10">
    <property type="match status" value="1"/>
</dbReference>
<evidence type="ECO:0000256" key="16">
    <source>
        <dbReference type="PROSITE-ProRule" id="PRU00560"/>
    </source>
</evidence>
<evidence type="ECO:0000313" key="20">
    <source>
        <dbReference type="EMBL" id="PAU81110.1"/>
    </source>
</evidence>
<dbReference type="GO" id="GO:0043138">
    <property type="term" value="F:3'-5' DNA helicase activity"/>
    <property type="evidence" value="ECO:0007669"/>
    <property type="project" value="UniProtKB-UniRule"/>
</dbReference>
<dbReference type="InterPro" id="IPR011604">
    <property type="entry name" value="PDDEXK-like_dom_sf"/>
</dbReference>